<evidence type="ECO:0000256" key="3">
    <source>
        <dbReference type="SAM" id="MobiDB-lite"/>
    </source>
</evidence>
<sequence>MGWQDEVLSSLKERDRGEKALAKLIEHNQRWIQQALACKDRHASLLRSANLGPTVVSHAVPIVGQRTTSMSSNASSGGQSHEEGAISKAYTASLENQIATLREELSSLYKIQSQNAQRLLTLTENLREKEDTGKEAEERVRTLKADGDRLKRKAEEARGVTKEREKNIQFLQDELATLQLEYSQLEKRNDALSRDNAALLKRWLDKMNDEANAANARFLEEVNRKESHDTQAISPKPQTAQPQPQEAAV</sequence>
<comment type="caution">
    <text evidence="5">The sequence shown here is derived from an EMBL/GenBank/DDBJ whole genome shotgun (WGS) entry which is preliminary data.</text>
</comment>
<dbReference type="RefSeq" id="XP_014567008.1">
    <property type="nucleotide sequence ID" value="XM_014711522.1"/>
</dbReference>
<comment type="similarity">
    <text evidence="1">Belongs to the ATG16 family.</text>
</comment>
<dbReference type="eggNOG" id="ENOG502S5CU">
    <property type="taxonomic scope" value="Eukaryota"/>
</dbReference>
<feature type="compositionally biased region" description="Low complexity" evidence="3">
    <location>
        <begin position="235"/>
        <end position="249"/>
    </location>
</feature>
<protein>
    <recommendedName>
        <fullName evidence="4">Autophagy-related protein 16 domain-containing protein</fullName>
    </recommendedName>
</protein>
<dbReference type="CDD" id="cd22887">
    <property type="entry name" value="Atg16_CCD"/>
    <property type="match status" value="1"/>
</dbReference>
<feature type="coiled-coil region" evidence="2">
    <location>
        <begin position="91"/>
        <end position="202"/>
    </location>
</feature>
<keyword evidence="2" id="KW-0175">Coiled coil</keyword>
<dbReference type="Proteomes" id="UP000009131">
    <property type="component" value="Unassembled WGS sequence"/>
</dbReference>
<evidence type="ECO:0000256" key="2">
    <source>
        <dbReference type="SAM" id="Coils"/>
    </source>
</evidence>
<gene>
    <name evidence="5" type="primary">Mo05527</name>
    <name evidence="5" type="ORF">E5Q_05527</name>
</gene>
<name>G7E7M9_MIXOS</name>
<keyword evidence="6" id="KW-1185">Reference proteome</keyword>
<organism evidence="5 6">
    <name type="scientific">Mixia osmundae (strain CBS 9802 / IAM 14324 / JCM 22182 / KY 12970)</name>
    <dbReference type="NCBI Taxonomy" id="764103"/>
    <lineage>
        <taxon>Eukaryota</taxon>
        <taxon>Fungi</taxon>
        <taxon>Dikarya</taxon>
        <taxon>Basidiomycota</taxon>
        <taxon>Pucciniomycotina</taxon>
        <taxon>Mixiomycetes</taxon>
        <taxon>Mixiales</taxon>
        <taxon>Mixiaceae</taxon>
        <taxon>Mixia</taxon>
    </lineage>
</organism>
<reference evidence="5 6" key="1">
    <citation type="journal article" date="2011" name="J. Gen. Appl. Microbiol.">
        <title>Draft genome sequencing of the enigmatic basidiomycete Mixia osmundae.</title>
        <authorList>
            <person name="Nishida H."/>
            <person name="Nagatsuka Y."/>
            <person name="Sugiyama J."/>
        </authorList>
    </citation>
    <scope>NUCLEOTIDE SEQUENCE [LARGE SCALE GENOMIC DNA]</scope>
    <source>
        <strain evidence="6">CBS 9802 / IAM 14324 / JCM 22182 / KY 12970</strain>
    </source>
</reference>
<evidence type="ECO:0000313" key="5">
    <source>
        <dbReference type="EMBL" id="GAA98839.1"/>
    </source>
</evidence>
<dbReference type="InterPro" id="IPR013923">
    <property type="entry name" value="Autophagy-rel_prot_16_dom"/>
</dbReference>
<evidence type="ECO:0000313" key="6">
    <source>
        <dbReference type="Proteomes" id="UP000009131"/>
    </source>
</evidence>
<feature type="domain" description="Autophagy-related protein 16" evidence="4">
    <location>
        <begin position="7"/>
        <end position="215"/>
    </location>
</feature>
<reference evidence="5 6" key="2">
    <citation type="journal article" date="2012" name="Open Biol.">
        <title>Characteristics of nucleosomes and linker DNA regions on the genome of the basidiomycete Mixia osmundae revealed by mono- and dinucleosome mapping.</title>
        <authorList>
            <person name="Nishida H."/>
            <person name="Kondo S."/>
            <person name="Matsumoto T."/>
            <person name="Suzuki Y."/>
            <person name="Yoshikawa H."/>
            <person name="Taylor T.D."/>
            <person name="Sugiyama J."/>
        </authorList>
    </citation>
    <scope>NUCLEOTIDE SEQUENCE [LARGE SCALE GENOMIC DNA]</scope>
    <source>
        <strain evidence="6">CBS 9802 / IAM 14324 / JCM 22182 / KY 12970</strain>
    </source>
</reference>
<dbReference type="OrthoDB" id="8949486at2759"/>
<evidence type="ECO:0000259" key="4">
    <source>
        <dbReference type="Pfam" id="PF08614"/>
    </source>
</evidence>
<dbReference type="Pfam" id="PF08614">
    <property type="entry name" value="ATG16"/>
    <property type="match status" value="1"/>
</dbReference>
<dbReference type="InParanoid" id="G7E7M9"/>
<evidence type="ECO:0000256" key="1">
    <source>
        <dbReference type="ARBA" id="ARBA00005331"/>
    </source>
</evidence>
<proteinExistence type="inferred from homology"/>
<dbReference type="Gene3D" id="1.20.5.170">
    <property type="match status" value="1"/>
</dbReference>
<dbReference type="STRING" id="764103.G7E7M9"/>
<dbReference type="HOGENOM" id="CLU_081023_1_1_1"/>
<feature type="region of interest" description="Disordered" evidence="3">
    <location>
        <begin position="221"/>
        <end position="249"/>
    </location>
</feature>
<dbReference type="AlphaFoldDB" id="G7E7M9"/>
<dbReference type="EMBL" id="BABT02000165">
    <property type="protein sequence ID" value="GAA98839.1"/>
    <property type="molecule type" value="Genomic_DNA"/>
</dbReference>
<dbReference type="OMA" id="VQACSQM"/>
<accession>G7E7M9</accession>